<protein>
    <submittedName>
        <fullName evidence="1">Uncharacterized protein</fullName>
    </submittedName>
</protein>
<sequence length="117" mass="12793">MVPEVDDIIRADPSRAIPDLQAVLEGRVLADGGLSPKGPGRLNSTVRCSPLDGAHSSAVWLRRWWSYADGRCHWSSSWTGKWENDLDSADMCCLVVAGTQLSFFVFYYFGGRGNGGV</sequence>
<evidence type="ECO:0000313" key="2">
    <source>
        <dbReference type="Proteomes" id="UP001378592"/>
    </source>
</evidence>
<dbReference type="EMBL" id="JAZDUA010000171">
    <property type="protein sequence ID" value="KAK7865605.1"/>
    <property type="molecule type" value="Genomic_DNA"/>
</dbReference>
<proteinExistence type="predicted"/>
<gene>
    <name evidence="1" type="ORF">R5R35_012681</name>
</gene>
<organism evidence="1 2">
    <name type="scientific">Gryllus longicercus</name>
    <dbReference type="NCBI Taxonomy" id="2509291"/>
    <lineage>
        <taxon>Eukaryota</taxon>
        <taxon>Metazoa</taxon>
        <taxon>Ecdysozoa</taxon>
        <taxon>Arthropoda</taxon>
        <taxon>Hexapoda</taxon>
        <taxon>Insecta</taxon>
        <taxon>Pterygota</taxon>
        <taxon>Neoptera</taxon>
        <taxon>Polyneoptera</taxon>
        <taxon>Orthoptera</taxon>
        <taxon>Ensifera</taxon>
        <taxon>Gryllidea</taxon>
        <taxon>Grylloidea</taxon>
        <taxon>Gryllidae</taxon>
        <taxon>Gryllinae</taxon>
        <taxon>Gryllus</taxon>
    </lineage>
</organism>
<evidence type="ECO:0000313" key="1">
    <source>
        <dbReference type="EMBL" id="KAK7865605.1"/>
    </source>
</evidence>
<comment type="caution">
    <text evidence="1">The sequence shown here is derived from an EMBL/GenBank/DDBJ whole genome shotgun (WGS) entry which is preliminary data.</text>
</comment>
<accession>A0AAN9Z8A5</accession>
<keyword evidence="2" id="KW-1185">Reference proteome</keyword>
<dbReference type="Proteomes" id="UP001378592">
    <property type="component" value="Unassembled WGS sequence"/>
</dbReference>
<reference evidence="1 2" key="1">
    <citation type="submission" date="2024-03" db="EMBL/GenBank/DDBJ databases">
        <title>The genome assembly and annotation of the cricket Gryllus longicercus Weissman &amp; Gray.</title>
        <authorList>
            <person name="Szrajer S."/>
            <person name="Gray D."/>
            <person name="Ylla G."/>
        </authorList>
    </citation>
    <scope>NUCLEOTIDE SEQUENCE [LARGE SCALE GENOMIC DNA]</scope>
    <source>
        <strain evidence="1">DAG 2021-001</strain>
        <tissue evidence="1">Whole body minus gut</tissue>
    </source>
</reference>
<name>A0AAN9Z8A5_9ORTH</name>
<dbReference type="AlphaFoldDB" id="A0AAN9Z8A5"/>